<sequence length="273" mass="31143">MSRRSSHAASSSRHGTPPLITLYDTRAGHSTQPWAPNIWRIRFILNYKRLPYRTIWVEFPDVENTLRAIGAPPSTTRPDGRPVYTLPVIVDPMRSSRPTILANTNNIAEYLETAYPARPVFPDGSRAVQTLFVHWIQEVFAKPLLPIMVPLSHQRLPERSRSHFLGGSPIGYPAPGLPSPGYPMSMGPQREQAWAAVKEQFDFLAMILDKNSVDGDGVVTMGSHLSYVDFAICSVLIWVERMAPHDEWSRLRQWNGGRWSRLYDRCREYMDEQ</sequence>
<dbReference type="Gene3D" id="1.20.1050.10">
    <property type="match status" value="1"/>
</dbReference>
<name>A0ABR3JTC8_9AGAR</name>
<evidence type="ECO:0000259" key="1">
    <source>
        <dbReference type="PROSITE" id="PS50404"/>
    </source>
</evidence>
<evidence type="ECO:0000313" key="3">
    <source>
        <dbReference type="Proteomes" id="UP001556367"/>
    </source>
</evidence>
<organism evidence="2 3">
    <name type="scientific">Hohenbuehelia grisea</name>
    <dbReference type="NCBI Taxonomy" id="104357"/>
    <lineage>
        <taxon>Eukaryota</taxon>
        <taxon>Fungi</taxon>
        <taxon>Dikarya</taxon>
        <taxon>Basidiomycota</taxon>
        <taxon>Agaricomycotina</taxon>
        <taxon>Agaricomycetes</taxon>
        <taxon>Agaricomycetidae</taxon>
        <taxon>Agaricales</taxon>
        <taxon>Pleurotineae</taxon>
        <taxon>Pleurotaceae</taxon>
        <taxon>Hohenbuehelia</taxon>
    </lineage>
</organism>
<dbReference type="EMBL" id="JASNQZ010000003">
    <property type="protein sequence ID" value="KAL0959056.1"/>
    <property type="molecule type" value="Genomic_DNA"/>
</dbReference>
<gene>
    <name evidence="2" type="ORF">HGRIS_014356</name>
</gene>
<dbReference type="InterPro" id="IPR036249">
    <property type="entry name" value="Thioredoxin-like_sf"/>
</dbReference>
<protein>
    <recommendedName>
        <fullName evidence="1">GST N-terminal domain-containing protein</fullName>
    </recommendedName>
</protein>
<proteinExistence type="predicted"/>
<dbReference type="InterPro" id="IPR004045">
    <property type="entry name" value="Glutathione_S-Trfase_N"/>
</dbReference>
<dbReference type="Pfam" id="PF22041">
    <property type="entry name" value="GST_C_7"/>
    <property type="match status" value="1"/>
</dbReference>
<dbReference type="SUPFAM" id="SSF52833">
    <property type="entry name" value="Thioredoxin-like"/>
    <property type="match status" value="1"/>
</dbReference>
<dbReference type="InterPro" id="IPR036282">
    <property type="entry name" value="Glutathione-S-Trfase_C_sf"/>
</dbReference>
<reference evidence="3" key="1">
    <citation type="submission" date="2024-06" db="EMBL/GenBank/DDBJ databases">
        <title>Multi-omics analyses provide insights into the biosynthesis of the anticancer antibiotic pleurotin in Hohenbuehelia grisea.</title>
        <authorList>
            <person name="Weaver J.A."/>
            <person name="Alberti F."/>
        </authorList>
    </citation>
    <scope>NUCLEOTIDE SEQUENCE [LARGE SCALE GENOMIC DNA]</scope>
    <source>
        <strain evidence="3">T-177</strain>
    </source>
</reference>
<dbReference type="SUPFAM" id="SSF47616">
    <property type="entry name" value="GST C-terminal domain-like"/>
    <property type="match status" value="1"/>
</dbReference>
<feature type="domain" description="GST N-terminal" evidence="1">
    <location>
        <begin position="25"/>
        <end position="119"/>
    </location>
</feature>
<dbReference type="InterPro" id="IPR054416">
    <property type="entry name" value="GST_UstS-like_C"/>
</dbReference>
<dbReference type="Gene3D" id="3.40.30.10">
    <property type="entry name" value="Glutaredoxin"/>
    <property type="match status" value="1"/>
</dbReference>
<evidence type="ECO:0000313" key="2">
    <source>
        <dbReference type="EMBL" id="KAL0959056.1"/>
    </source>
</evidence>
<accession>A0ABR3JTC8</accession>
<keyword evidence="3" id="KW-1185">Reference proteome</keyword>
<comment type="caution">
    <text evidence="2">The sequence shown here is derived from an EMBL/GenBank/DDBJ whole genome shotgun (WGS) entry which is preliminary data.</text>
</comment>
<dbReference type="Pfam" id="PF13409">
    <property type="entry name" value="GST_N_2"/>
    <property type="match status" value="1"/>
</dbReference>
<dbReference type="PROSITE" id="PS50404">
    <property type="entry name" value="GST_NTER"/>
    <property type="match status" value="1"/>
</dbReference>
<dbReference type="Proteomes" id="UP001556367">
    <property type="component" value="Unassembled WGS sequence"/>
</dbReference>